<dbReference type="SUPFAM" id="SSF51430">
    <property type="entry name" value="NAD(P)-linked oxidoreductase"/>
    <property type="match status" value="1"/>
</dbReference>
<protein>
    <submittedName>
        <fullName evidence="3">Aldo keto reductase family oxidoreductase</fullName>
    </submittedName>
</protein>
<dbReference type="Proteomes" id="UP000051883">
    <property type="component" value="Unassembled WGS sequence"/>
</dbReference>
<dbReference type="InterPro" id="IPR036812">
    <property type="entry name" value="NAD(P)_OxRdtase_dom_sf"/>
</dbReference>
<feature type="domain" description="NADP-dependent oxidoreductase" evidence="2">
    <location>
        <begin position="2"/>
        <end position="132"/>
    </location>
</feature>
<keyword evidence="1" id="KW-0560">Oxidoreductase</keyword>
<gene>
    <name evidence="3" type="ORF">FC31_GL001380</name>
</gene>
<evidence type="ECO:0000256" key="1">
    <source>
        <dbReference type="ARBA" id="ARBA00023002"/>
    </source>
</evidence>
<proteinExistence type="predicted"/>
<dbReference type="InterPro" id="IPR023210">
    <property type="entry name" value="NADP_OxRdtase_dom"/>
</dbReference>
<keyword evidence="4" id="KW-1185">Reference proteome</keyword>
<dbReference type="PANTHER" id="PTHR43364:SF4">
    <property type="entry name" value="NAD(P)-LINKED OXIDOREDUCTASE SUPERFAMILY PROTEIN"/>
    <property type="match status" value="1"/>
</dbReference>
<accession>A0ABR5NXK1</accession>
<comment type="caution">
    <text evidence="3">The sequence shown here is derived from an EMBL/GenBank/DDBJ whole genome shotgun (WGS) entry which is preliminary data.</text>
</comment>
<dbReference type="EMBL" id="AZDK01000036">
    <property type="protein sequence ID" value="KRK56272.1"/>
    <property type="molecule type" value="Genomic_DNA"/>
</dbReference>
<evidence type="ECO:0000259" key="2">
    <source>
        <dbReference type="Pfam" id="PF00248"/>
    </source>
</evidence>
<sequence length="156" mass="17612">MENYYNLLYREDEWELIPICKQDGVMLMPYSPLAGGHLARPTWNSSSKRSQVDTSARSKYDYAEQQDLPIIKRVAELASSHQVKMSQIALVWRWAKGGTAPIVGTTKERYLDDAAQTTEIRLTPEEVAYLDEPYTAHEIVGALDSNPVGLLPKDVK</sequence>
<dbReference type="Pfam" id="PF00248">
    <property type="entry name" value="Aldo_ket_red"/>
    <property type="match status" value="1"/>
</dbReference>
<reference evidence="3 4" key="1">
    <citation type="journal article" date="2015" name="Genome Announc.">
        <title>Expanding the biotechnology potential of lactobacilli through comparative genomics of 213 strains and associated genera.</title>
        <authorList>
            <person name="Sun Z."/>
            <person name="Harris H.M."/>
            <person name="McCann A."/>
            <person name="Guo C."/>
            <person name="Argimon S."/>
            <person name="Zhang W."/>
            <person name="Yang X."/>
            <person name="Jeffery I.B."/>
            <person name="Cooney J.C."/>
            <person name="Kagawa T.F."/>
            <person name="Liu W."/>
            <person name="Song Y."/>
            <person name="Salvetti E."/>
            <person name="Wrobel A."/>
            <person name="Rasinkangas P."/>
            <person name="Parkhill J."/>
            <person name="Rea M.C."/>
            <person name="O'Sullivan O."/>
            <person name="Ritari J."/>
            <person name="Douillard F.P."/>
            <person name="Paul Ross R."/>
            <person name="Yang R."/>
            <person name="Briner A.E."/>
            <person name="Felis G.E."/>
            <person name="de Vos W.M."/>
            <person name="Barrangou R."/>
            <person name="Klaenhammer T.R."/>
            <person name="Caufield P.W."/>
            <person name="Cui Y."/>
            <person name="Zhang H."/>
            <person name="O'Toole P.W."/>
        </authorList>
    </citation>
    <scope>NUCLEOTIDE SEQUENCE [LARGE SCALE GENOMIC DNA]</scope>
    <source>
        <strain evidence="3 4">DSM 16041</strain>
    </source>
</reference>
<dbReference type="InterPro" id="IPR050523">
    <property type="entry name" value="AKR_Detox_Biosynth"/>
</dbReference>
<name>A0ABR5NXK1_9LACO</name>
<dbReference type="Gene3D" id="3.20.20.100">
    <property type="entry name" value="NADP-dependent oxidoreductase domain"/>
    <property type="match status" value="1"/>
</dbReference>
<dbReference type="PANTHER" id="PTHR43364">
    <property type="entry name" value="NADH-SPECIFIC METHYLGLYOXAL REDUCTASE-RELATED"/>
    <property type="match status" value="1"/>
</dbReference>
<evidence type="ECO:0000313" key="3">
    <source>
        <dbReference type="EMBL" id="KRK56272.1"/>
    </source>
</evidence>
<evidence type="ECO:0000313" key="4">
    <source>
        <dbReference type="Proteomes" id="UP000051883"/>
    </source>
</evidence>
<organism evidence="3 4">
    <name type="scientific">Limosilactobacillus antri DSM 16041</name>
    <dbReference type="NCBI Taxonomy" id="525309"/>
    <lineage>
        <taxon>Bacteria</taxon>
        <taxon>Bacillati</taxon>
        <taxon>Bacillota</taxon>
        <taxon>Bacilli</taxon>
        <taxon>Lactobacillales</taxon>
        <taxon>Lactobacillaceae</taxon>
        <taxon>Limosilactobacillus</taxon>
    </lineage>
</organism>